<evidence type="ECO:0000256" key="4">
    <source>
        <dbReference type="ARBA" id="ARBA00022630"/>
    </source>
</evidence>
<evidence type="ECO:0000256" key="8">
    <source>
        <dbReference type="ARBA" id="ARBA00022884"/>
    </source>
</evidence>
<dbReference type="InterPro" id="IPR013785">
    <property type="entry name" value="Aldolase_TIM"/>
</dbReference>
<dbReference type="EC" id="1.3.1.-" evidence="12"/>
<dbReference type="PIRSF" id="PIRSF006621">
    <property type="entry name" value="Dus"/>
    <property type="match status" value="1"/>
</dbReference>
<evidence type="ECO:0000256" key="1">
    <source>
        <dbReference type="ARBA" id="ARBA00001917"/>
    </source>
</evidence>
<protein>
    <recommendedName>
        <fullName evidence="12">tRNA-dihydrouridine synthase</fullName>
        <ecNumber evidence="12">1.3.1.-</ecNumber>
    </recommendedName>
</protein>
<dbReference type="GO" id="GO:0000049">
    <property type="term" value="F:tRNA binding"/>
    <property type="evidence" value="ECO:0007669"/>
    <property type="project" value="UniProtKB-KW"/>
</dbReference>
<dbReference type="SUPFAM" id="SSF51395">
    <property type="entry name" value="FMN-linked oxidoreductases"/>
    <property type="match status" value="1"/>
</dbReference>
<evidence type="ECO:0000313" key="17">
    <source>
        <dbReference type="Proteomes" id="UP000823982"/>
    </source>
</evidence>
<dbReference type="EMBL" id="DVIR01000004">
    <property type="protein sequence ID" value="HIS23864.1"/>
    <property type="molecule type" value="Genomic_DNA"/>
</dbReference>
<comment type="caution">
    <text evidence="16">The sequence shown here is derived from an EMBL/GenBank/DDBJ whole genome shotgun (WGS) entry which is preliminary data.</text>
</comment>
<dbReference type="GO" id="GO:0017150">
    <property type="term" value="F:tRNA dihydrouridine synthase activity"/>
    <property type="evidence" value="ECO:0007669"/>
    <property type="project" value="InterPro"/>
</dbReference>
<dbReference type="GO" id="GO:0050660">
    <property type="term" value="F:flavin adenine dinucleotide binding"/>
    <property type="evidence" value="ECO:0007669"/>
    <property type="project" value="InterPro"/>
</dbReference>
<keyword evidence="3" id="KW-0820">tRNA-binding</keyword>
<evidence type="ECO:0000256" key="9">
    <source>
        <dbReference type="ARBA" id="ARBA00023002"/>
    </source>
</evidence>
<comment type="catalytic activity">
    <reaction evidence="11">
        <text>a 5,6-dihydrouridine in tRNA + NAD(+) = a uridine in tRNA + NADH + H(+)</text>
        <dbReference type="Rhea" id="RHEA:54452"/>
        <dbReference type="Rhea" id="RHEA-COMP:13339"/>
        <dbReference type="Rhea" id="RHEA-COMP:13887"/>
        <dbReference type="ChEBI" id="CHEBI:15378"/>
        <dbReference type="ChEBI" id="CHEBI:57540"/>
        <dbReference type="ChEBI" id="CHEBI:57945"/>
        <dbReference type="ChEBI" id="CHEBI:65315"/>
        <dbReference type="ChEBI" id="CHEBI:74443"/>
    </reaction>
</comment>
<evidence type="ECO:0000256" key="12">
    <source>
        <dbReference type="PIRNR" id="PIRNR006621"/>
    </source>
</evidence>
<dbReference type="CDD" id="cd02801">
    <property type="entry name" value="DUS_like_FMN"/>
    <property type="match status" value="1"/>
</dbReference>
<evidence type="ECO:0000256" key="7">
    <source>
        <dbReference type="ARBA" id="ARBA00022857"/>
    </source>
</evidence>
<dbReference type="InterPro" id="IPR004652">
    <property type="entry name" value="DusB-like"/>
</dbReference>
<dbReference type="Pfam" id="PF01207">
    <property type="entry name" value="Dus"/>
    <property type="match status" value="1"/>
</dbReference>
<evidence type="ECO:0000256" key="14">
    <source>
        <dbReference type="PIRSR" id="PIRSR006621-2"/>
    </source>
</evidence>
<comment type="similarity">
    <text evidence="12">Belongs to the dus family.</text>
</comment>
<dbReference type="NCBIfam" id="TIGR00737">
    <property type="entry name" value="nifR3_yhdG"/>
    <property type="match status" value="1"/>
</dbReference>
<dbReference type="PROSITE" id="PS01136">
    <property type="entry name" value="UPF0034"/>
    <property type="match status" value="1"/>
</dbReference>
<comment type="cofactor">
    <cofactor evidence="1 12 14">
        <name>FMN</name>
        <dbReference type="ChEBI" id="CHEBI:58210"/>
    </cofactor>
</comment>
<evidence type="ECO:0000256" key="2">
    <source>
        <dbReference type="ARBA" id="ARBA00002790"/>
    </source>
</evidence>
<evidence type="ECO:0000256" key="13">
    <source>
        <dbReference type="PIRSR" id="PIRSR006621-1"/>
    </source>
</evidence>
<feature type="binding site" evidence="14">
    <location>
        <position position="172"/>
    </location>
    <ligand>
        <name>FMN</name>
        <dbReference type="ChEBI" id="CHEBI:58210"/>
    </ligand>
</feature>
<dbReference type="Proteomes" id="UP000823982">
    <property type="component" value="Unassembled WGS sequence"/>
</dbReference>
<feature type="binding site" evidence="14">
    <location>
        <position position="73"/>
    </location>
    <ligand>
        <name>FMN</name>
        <dbReference type="ChEBI" id="CHEBI:58210"/>
    </ligand>
</feature>
<evidence type="ECO:0000259" key="15">
    <source>
        <dbReference type="Pfam" id="PF01207"/>
    </source>
</evidence>
<dbReference type="AlphaFoldDB" id="A0A9D1JHG9"/>
<evidence type="ECO:0000313" key="16">
    <source>
        <dbReference type="EMBL" id="HIS23864.1"/>
    </source>
</evidence>
<accession>A0A9D1JHG9</accession>
<dbReference type="InterPro" id="IPR001269">
    <property type="entry name" value="DUS_fam"/>
</dbReference>
<keyword evidence="6 12" id="KW-0819">tRNA processing</keyword>
<reference evidence="16" key="2">
    <citation type="journal article" date="2021" name="PeerJ">
        <title>Extensive microbial diversity within the chicken gut microbiome revealed by metagenomics and culture.</title>
        <authorList>
            <person name="Gilroy R."/>
            <person name="Ravi A."/>
            <person name="Getino M."/>
            <person name="Pursley I."/>
            <person name="Horton D.L."/>
            <person name="Alikhan N.F."/>
            <person name="Baker D."/>
            <person name="Gharbi K."/>
            <person name="Hall N."/>
            <person name="Watson M."/>
            <person name="Adriaenssens E.M."/>
            <person name="Foster-Nyarko E."/>
            <person name="Jarju S."/>
            <person name="Secka A."/>
            <person name="Antonio M."/>
            <person name="Oren A."/>
            <person name="Chaudhuri R.R."/>
            <person name="La Ragione R."/>
            <person name="Hildebrand F."/>
            <person name="Pallen M.J."/>
        </authorList>
    </citation>
    <scope>NUCLEOTIDE SEQUENCE</scope>
    <source>
        <strain evidence="16">CHK157-1446</strain>
    </source>
</reference>
<evidence type="ECO:0000256" key="6">
    <source>
        <dbReference type="ARBA" id="ARBA00022694"/>
    </source>
</evidence>
<evidence type="ECO:0000256" key="11">
    <source>
        <dbReference type="ARBA" id="ARBA00048802"/>
    </source>
</evidence>
<keyword evidence="9 12" id="KW-0560">Oxidoreductase</keyword>
<sequence>MTTITIGNVKIEKSCALSPMASVADRAYRLMCRKFGACMLTGEMVSAKGLCYSSAKTRELCSVTDEERPYALQLFGEEPQFIAQAVRIVNGFKPDMIDINMGCPVPKVVNPGGGSALMKTPELASEIVKAAVANADCPVTVKIRSGWDENSINAVEFACLMERSGASAVSVHARTRRQMYSGRADWSVIKAVKDALGIPVIGNGDVCSGEDAARMYAETGCDLVSLARASYGRPWVFAQIRSYLETKTILPEPPLERRMQIMLEHVRLLVSEKGEETGIREARKNVAWYFKGLKGAAGFRQRAGNIKSVAEVELMAEQALKLYDADGGDGSGTAY</sequence>
<reference evidence="16" key="1">
    <citation type="submission" date="2020-10" db="EMBL/GenBank/DDBJ databases">
        <authorList>
            <person name="Gilroy R."/>
        </authorList>
    </citation>
    <scope>NUCLEOTIDE SEQUENCE</scope>
    <source>
        <strain evidence="16">CHK157-1446</strain>
    </source>
</reference>
<gene>
    <name evidence="16" type="primary">dusB</name>
    <name evidence="16" type="ORF">IAD01_00435</name>
</gene>
<feature type="binding site" evidence="14">
    <location>
        <begin position="19"/>
        <end position="21"/>
    </location>
    <ligand>
        <name>FMN</name>
        <dbReference type="ChEBI" id="CHEBI:58210"/>
    </ligand>
</feature>
<keyword evidence="14" id="KW-0547">Nucleotide-binding</keyword>
<evidence type="ECO:0000256" key="3">
    <source>
        <dbReference type="ARBA" id="ARBA00022555"/>
    </source>
</evidence>
<keyword evidence="5 12" id="KW-0288">FMN</keyword>
<comment type="function">
    <text evidence="2 12">Catalyzes the synthesis of 5,6-dihydrouridine (D), a modified base found in the D-loop of most tRNAs, via the reduction of the C5-C6 double bond in target uridines.</text>
</comment>
<feature type="active site" description="Proton donor" evidence="13">
    <location>
        <position position="103"/>
    </location>
</feature>
<evidence type="ECO:0000256" key="10">
    <source>
        <dbReference type="ARBA" id="ARBA00048205"/>
    </source>
</evidence>
<evidence type="ECO:0000256" key="5">
    <source>
        <dbReference type="ARBA" id="ARBA00022643"/>
    </source>
</evidence>
<keyword evidence="8" id="KW-0694">RNA-binding</keyword>
<dbReference type="InterPro" id="IPR018517">
    <property type="entry name" value="tRNA_hU_synthase_CS"/>
</dbReference>
<dbReference type="PANTHER" id="PTHR45846:SF1">
    <property type="entry name" value="TRNA-DIHYDROURIDINE(47) SYNTHASE [NAD(P)(+)]-LIKE"/>
    <property type="match status" value="1"/>
</dbReference>
<keyword evidence="4 12" id="KW-0285">Flavoprotein</keyword>
<feature type="binding site" evidence="14">
    <location>
        <position position="142"/>
    </location>
    <ligand>
        <name>FMN</name>
        <dbReference type="ChEBI" id="CHEBI:58210"/>
    </ligand>
</feature>
<dbReference type="Gene3D" id="3.20.20.70">
    <property type="entry name" value="Aldolase class I"/>
    <property type="match status" value="1"/>
</dbReference>
<comment type="catalytic activity">
    <reaction evidence="10">
        <text>a 5,6-dihydrouridine in tRNA + NADP(+) = a uridine in tRNA + NADPH + H(+)</text>
        <dbReference type="Rhea" id="RHEA:23624"/>
        <dbReference type="Rhea" id="RHEA-COMP:13339"/>
        <dbReference type="Rhea" id="RHEA-COMP:13887"/>
        <dbReference type="ChEBI" id="CHEBI:15378"/>
        <dbReference type="ChEBI" id="CHEBI:57783"/>
        <dbReference type="ChEBI" id="CHEBI:58349"/>
        <dbReference type="ChEBI" id="CHEBI:65315"/>
        <dbReference type="ChEBI" id="CHEBI:74443"/>
    </reaction>
</comment>
<dbReference type="PANTHER" id="PTHR45846">
    <property type="entry name" value="TRNA-DIHYDROURIDINE(47) SYNTHASE [NAD(P)(+)]-LIKE"/>
    <property type="match status" value="1"/>
</dbReference>
<proteinExistence type="inferred from homology"/>
<name>A0A9D1JHG9_9FIRM</name>
<dbReference type="InterPro" id="IPR035587">
    <property type="entry name" value="DUS-like_FMN-bd"/>
</dbReference>
<keyword evidence="7" id="KW-0521">NADP</keyword>
<dbReference type="InterPro" id="IPR024036">
    <property type="entry name" value="tRNA-dHydroUridine_Synthase_C"/>
</dbReference>
<feature type="binding site" evidence="14">
    <location>
        <begin position="227"/>
        <end position="228"/>
    </location>
    <ligand>
        <name>FMN</name>
        <dbReference type="ChEBI" id="CHEBI:58210"/>
    </ligand>
</feature>
<organism evidence="16 17">
    <name type="scientific">Candidatus Faeciplasma gallinarum</name>
    <dbReference type="NCBI Taxonomy" id="2840799"/>
    <lineage>
        <taxon>Bacteria</taxon>
        <taxon>Bacillati</taxon>
        <taxon>Bacillota</taxon>
        <taxon>Clostridia</taxon>
        <taxon>Eubacteriales</taxon>
        <taxon>Oscillospiraceae</taxon>
        <taxon>Oscillospiraceae incertae sedis</taxon>
        <taxon>Candidatus Faeciplasma</taxon>
    </lineage>
</organism>
<dbReference type="Gene3D" id="1.10.1200.80">
    <property type="entry name" value="Putative flavin oxidoreducatase, domain 2"/>
    <property type="match status" value="1"/>
</dbReference>
<feature type="domain" description="DUS-like FMN-binding" evidence="15">
    <location>
        <begin position="17"/>
        <end position="317"/>
    </location>
</feature>